<reference evidence="2" key="1">
    <citation type="journal article" date="2020" name="Appl. Environ. Microbiol.">
        <title>Diazotrophic Anaeromyxobacter Isolates from Soils.</title>
        <authorList>
            <person name="Masuda Y."/>
            <person name="Yamanaka H."/>
            <person name="Xu Z.X."/>
            <person name="Shiratori Y."/>
            <person name="Aono T."/>
            <person name="Amachi S."/>
            <person name="Senoo K."/>
            <person name="Itoh H."/>
        </authorList>
    </citation>
    <scope>NUCLEOTIDE SEQUENCE [LARGE SCALE GENOMIC DNA]</scope>
    <source>
        <strain evidence="2">R267</strain>
    </source>
</reference>
<dbReference type="AlphaFoldDB" id="A0A7I9VQK8"/>
<organism evidence="1 2">
    <name type="scientific">Anaeromyxobacter diazotrophicus</name>
    <dbReference type="NCBI Taxonomy" id="2590199"/>
    <lineage>
        <taxon>Bacteria</taxon>
        <taxon>Pseudomonadati</taxon>
        <taxon>Myxococcota</taxon>
        <taxon>Myxococcia</taxon>
        <taxon>Myxococcales</taxon>
        <taxon>Cystobacterineae</taxon>
        <taxon>Anaeromyxobacteraceae</taxon>
        <taxon>Anaeromyxobacter</taxon>
    </lineage>
</organism>
<gene>
    <name evidence="1" type="ORF">AMYX_31510</name>
</gene>
<evidence type="ECO:0000313" key="2">
    <source>
        <dbReference type="Proteomes" id="UP000503640"/>
    </source>
</evidence>
<sequence length="169" mass="18020">MPMDDDAPRSRPTPIELERSATQELLALDRFVRAVYAELSGAGAGGGTPSSLLTEARLDLTGCRWRPPGVAAPGAGAGGAERRAAPARLTERARTVHLVADVAVVISTSDAVDGVDTWTVVHCMQLRRSSAGWALHELVSRDETYVFSEKVTDPRPLAARLAPPRRGRG</sequence>
<accession>A0A7I9VQK8</accession>
<comment type="caution">
    <text evidence="1">The sequence shown here is derived from an EMBL/GenBank/DDBJ whole genome shotgun (WGS) entry which is preliminary data.</text>
</comment>
<dbReference type="RefSeq" id="WP_176066922.1">
    <property type="nucleotide sequence ID" value="NZ_BJTG01000007.1"/>
</dbReference>
<protein>
    <submittedName>
        <fullName evidence="1">Uncharacterized protein</fullName>
    </submittedName>
</protein>
<keyword evidence="2" id="KW-1185">Reference proteome</keyword>
<dbReference type="EMBL" id="BJTG01000007">
    <property type="protein sequence ID" value="GEJ58410.1"/>
    <property type="molecule type" value="Genomic_DNA"/>
</dbReference>
<dbReference type="Proteomes" id="UP000503640">
    <property type="component" value="Unassembled WGS sequence"/>
</dbReference>
<name>A0A7I9VQK8_9BACT</name>
<evidence type="ECO:0000313" key="1">
    <source>
        <dbReference type="EMBL" id="GEJ58410.1"/>
    </source>
</evidence>
<proteinExistence type="predicted"/>